<dbReference type="PANTHER" id="PTHR48098:SF6">
    <property type="entry name" value="FERRI-BACILLIBACTIN ESTERASE BESA"/>
    <property type="match status" value="1"/>
</dbReference>
<dbReference type="SUPFAM" id="SSF53474">
    <property type="entry name" value="alpha/beta-Hydrolases"/>
    <property type="match status" value="1"/>
</dbReference>
<name>A0A1I2I9Q0_9FLAO</name>
<evidence type="ECO:0000313" key="3">
    <source>
        <dbReference type="Proteomes" id="UP000198596"/>
    </source>
</evidence>
<dbReference type="GO" id="GO:0016787">
    <property type="term" value="F:hydrolase activity"/>
    <property type="evidence" value="ECO:0007669"/>
    <property type="project" value="UniProtKB-KW"/>
</dbReference>
<dbReference type="InterPro" id="IPR050583">
    <property type="entry name" value="Mycobacterial_A85_antigen"/>
</dbReference>
<reference evidence="3" key="1">
    <citation type="submission" date="2016-10" db="EMBL/GenBank/DDBJ databases">
        <authorList>
            <person name="Varghese N."/>
            <person name="Submissions S."/>
        </authorList>
    </citation>
    <scope>NUCLEOTIDE SEQUENCE [LARGE SCALE GENOMIC DNA]</scope>
    <source>
        <strain evidence="3">CGMCC 1.9227</strain>
    </source>
</reference>
<feature type="chain" id="PRO_5011778753" evidence="1">
    <location>
        <begin position="20"/>
        <end position="273"/>
    </location>
</feature>
<dbReference type="InterPro" id="IPR000801">
    <property type="entry name" value="Esterase-like"/>
</dbReference>
<keyword evidence="1" id="KW-0732">Signal</keyword>
<dbReference type="Gene3D" id="3.40.50.1820">
    <property type="entry name" value="alpha/beta hydrolase"/>
    <property type="match status" value="1"/>
</dbReference>
<keyword evidence="3" id="KW-1185">Reference proteome</keyword>
<organism evidence="2 3">
    <name type="scientific">Flavobacterium xueshanense</name>
    <dbReference type="NCBI Taxonomy" id="935223"/>
    <lineage>
        <taxon>Bacteria</taxon>
        <taxon>Pseudomonadati</taxon>
        <taxon>Bacteroidota</taxon>
        <taxon>Flavobacteriia</taxon>
        <taxon>Flavobacteriales</taxon>
        <taxon>Flavobacteriaceae</taxon>
        <taxon>Flavobacterium</taxon>
    </lineage>
</organism>
<feature type="signal peptide" evidence="1">
    <location>
        <begin position="1"/>
        <end position="19"/>
    </location>
</feature>
<dbReference type="OrthoDB" id="9784036at2"/>
<dbReference type="Pfam" id="PF00756">
    <property type="entry name" value="Esterase"/>
    <property type="match status" value="1"/>
</dbReference>
<keyword evidence="2" id="KW-0378">Hydrolase</keyword>
<dbReference type="EMBL" id="FONQ01000018">
    <property type="protein sequence ID" value="SFF38413.1"/>
    <property type="molecule type" value="Genomic_DNA"/>
</dbReference>
<proteinExistence type="predicted"/>
<evidence type="ECO:0000313" key="2">
    <source>
        <dbReference type="EMBL" id="SFF38413.1"/>
    </source>
</evidence>
<dbReference type="AlphaFoldDB" id="A0A1I2I9Q0"/>
<protein>
    <submittedName>
        <fullName evidence="2">Predicted hydrolase of the alpha/beta superfamily</fullName>
    </submittedName>
</protein>
<dbReference type="Proteomes" id="UP000198596">
    <property type="component" value="Unassembled WGS sequence"/>
</dbReference>
<dbReference type="PANTHER" id="PTHR48098">
    <property type="entry name" value="ENTEROCHELIN ESTERASE-RELATED"/>
    <property type="match status" value="1"/>
</dbReference>
<accession>A0A1I2I9Q0</accession>
<evidence type="ECO:0000256" key="1">
    <source>
        <dbReference type="SAM" id="SignalP"/>
    </source>
</evidence>
<sequence>MIRPQFLLLLFFFTMAKIAAQDVKEPRQSTASKQVSTFIIEVPQLQTIKKIWVYLPKNYLTSKKKFSVIYMHDAQNLFDEKTSYSGEWNVDEKLDSLKAQVIVVGIEHGNDKRIEELTPFKNQKYGGGKADSYLEFIVKTLKPQIDKTYRTKTKKKNTIIMGSSLGGLTSYYAVLKYPEIFGKAGVFSPSFWFTKDIYNLTEKSEKIKSKVYFLCGDRESDDMVSDLNKMERLLNSNRCYCLNLNEKKIIKGGQHNEKLWRDGFVKAILWLGY</sequence>
<dbReference type="InterPro" id="IPR029058">
    <property type="entry name" value="AB_hydrolase_fold"/>
</dbReference>
<gene>
    <name evidence="2" type="ORF">SAMN04488131_11851</name>
</gene>
<dbReference type="STRING" id="935223.SAMN04488131_11851"/>